<dbReference type="InterPro" id="IPR008323">
    <property type="entry name" value="UCP033563"/>
</dbReference>
<evidence type="ECO:0000313" key="2">
    <source>
        <dbReference type="Proteomes" id="UP001257277"/>
    </source>
</evidence>
<organism evidence="1 2">
    <name type="scientific">Asprobacillus argus</name>
    <dbReference type="NCBI Taxonomy" id="3076534"/>
    <lineage>
        <taxon>Bacteria</taxon>
        <taxon>Pseudomonadati</taxon>
        <taxon>Bacteroidota</taxon>
        <taxon>Flavobacteriia</taxon>
        <taxon>Flavobacteriales</taxon>
        <taxon>Flavobacteriaceae</taxon>
        <taxon>Asprobacillus</taxon>
    </lineage>
</organism>
<keyword evidence="2" id="KW-1185">Reference proteome</keyword>
<dbReference type="RefSeq" id="WP_349240907.1">
    <property type="nucleotide sequence ID" value="NZ_JAVTTO010000002.1"/>
</dbReference>
<dbReference type="PIRSF" id="PIRSF033563">
    <property type="entry name" value="UCP033563"/>
    <property type="match status" value="1"/>
</dbReference>
<dbReference type="EMBL" id="JAVTTO010000002">
    <property type="protein sequence ID" value="MDT7831648.1"/>
    <property type="molecule type" value="Genomic_DNA"/>
</dbReference>
<sequence length="411" mass="47403">MAIVKPFKAIRPSRDKVALVSSKSYEAYSPAELGAKLDFNPFTFLHIINPGYKYHQEITGEQRFEMVHNRYEEFKENDIFIQDSLPSFYLYESSDVNNTFCGIIAATSVDDYNKGIIKKHEGTMQHREELFENYLKVTGFNAEPVLLTHKDNSDLDAIIAKKKLDRPEYEFSTTDKKLHKLWVIFEESIIASIIDVFKDTSSLYIADGHHRSASSALLAKHLTDDNEHNTGDEPYHFFMSYLIPESHLKISEFNRFVKDLNGYSADEFLVQLDAHFRIENRGQQMYKPSKKHHFSMYLNGEFYSLYLRKGSYHFTDALSTLDAEILFQTILKPILGIHDLNNNNRLGYTNNTLDSLSLKTNVDNGTFKVGFGLIPITVQEMKEIADAELKMPPKTSYIEPKLRSGLTMYEF</sequence>
<dbReference type="PANTHER" id="PTHR36454">
    <property type="entry name" value="LMO2823 PROTEIN"/>
    <property type="match status" value="1"/>
</dbReference>
<name>A0ABU3LDH6_9FLAO</name>
<comment type="caution">
    <text evidence="1">The sequence shown here is derived from an EMBL/GenBank/DDBJ whole genome shotgun (WGS) entry which is preliminary data.</text>
</comment>
<gene>
    <name evidence="1" type="ORF">RQM59_04610</name>
</gene>
<accession>A0ABU3LDH6</accession>
<proteinExistence type="predicted"/>
<evidence type="ECO:0000313" key="1">
    <source>
        <dbReference type="EMBL" id="MDT7831648.1"/>
    </source>
</evidence>
<dbReference type="Proteomes" id="UP001257277">
    <property type="component" value="Unassembled WGS sequence"/>
</dbReference>
<dbReference type="PANTHER" id="PTHR36454:SF1">
    <property type="entry name" value="DUF1015 DOMAIN-CONTAINING PROTEIN"/>
    <property type="match status" value="1"/>
</dbReference>
<reference evidence="1 2" key="1">
    <citation type="submission" date="2023-09" db="EMBL/GenBank/DDBJ databases">
        <title>Novel taxa isolated from Blanes Bay.</title>
        <authorList>
            <person name="Rey-Velasco X."/>
            <person name="Lucena T."/>
        </authorList>
    </citation>
    <scope>NUCLEOTIDE SEQUENCE [LARGE SCALE GENOMIC DNA]</scope>
    <source>
        <strain evidence="1 2">S356</strain>
    </source>
</reference>
<dbReference type="Pfam" id="PF06245">
    <property type="entry name" value="DUF1015"/>
    <property type="match status" value="1"/>
</dbReference>
<protein>
    <submittedName>
        <fullName evidence="1">DUF1015 domain-containing protein</fullName>
    </submittedName>
</protein>